<dbReference type="NCBIfam" id="NF033788">
    <property type="entry name" value="HTH_metalloreg"/>
    <property type="match status" value="1"/>
</dbReference>
<protein>
    <submittedName>
        <fullName evidence="5">Transcriptional regulator</fullName>
    </submittedName>
</protein>
<dbReference type="GO" id="GO:0003700">
    <property type="term" value="F:DNA-binding transcription factor activity"/>
    <property type="evidence" value="ECO:0007669"/>
    <property type="project" value="InterPro"/>
</dbReference>
<dbReference type="InterPro" id="IPR011991">
    <property type="entry name" value="ArsR-like_HTH"/>
</dbReference>
<dbReference type="SMART" id="SM00418">
    <property type="entry name" value="HTH_ARSR"/>
    <property type="match status" value="1"/>
</dbReference>
<keyword evidence="2" id="KW-0238">DNA-binding</keyword>
<evidence type="ECO:0000256" key="2">
    <source>
        <dbReference type="ARBA" id="ARBA00023125"/>
    </source>
</evidence>
<gene>
    <name evidence="5" type="ORF">DKG75_14355</name>
</gene>
<dbReference type="EMBL" id="QGLF01000004">
    <property type="protein sequence ID" value="PWR19649.1"/>
    <property type="molecule type" value="Genomic_DNA"/>
</dbReference>
<dbReference type="InterPro" id="IPR036388">
    <property type="entry name" value="WH-like_DNA-bd_sf"/>
</dbReference>
<evidence type="ECO:0000256" key="1">
    <source>
        <dbReference type="ARBA" id="ARBA00023015"/>
    </source>
</evidence>
<keyword evidence="1" id="KW-0805">Transcription regulation</keyword>
<dbReference type="Gene3D" id="1.10.10.10">
    <property type="entry name" value="Winged helix-like DNA-binding domain superfamily/Winged helix DNA-binding domain"/>
    <property type="match status" value="1"/>
</dbReference>
<evidence type="ECO:0000313" key="5">
    <source>
        <dbReference type="EMBL" id="PWR19649.1"/>
    </source>
</evidence>
<reference evidence="6" key="1">
    <citation type="submission" date="2018-05" db="EMBL/GenBank/DDBJ databases">
        <title>Zavarzinia sp. HR-AS.</title>
        <authorList>
            <person name="Lee Y."/>
            <person name="Jeon C.O."/>
        </authorList>
    </citation>
    <scope>NUCLEOTIDE SEQUENCE [LARGE SCALE GENOMIC DNA]</scope>
    <source>
        <strain evidence="6">DSM 1231</strain>
    </source>
</reference>
<dbReference type="RefSeq" id="WP_109921823.1">
    <property type="nucleotide sequence ID" value="NZ_QGLF01000004.1"/>
</dbReference>
<feature type="domain" description="HTH arsR-type" evidence="4">
    <location>
        <begin position="5"/>
        <end position="99"/>
    </location>
</feature>
<accession>A0A317DYA6</accession>
<organism evidence="5 6">
    <name type="scientific">Zavarzinia compransoris</name>
    <dbReference type="NCBI Taxonomy" id="1264899"/>
    <lineage>
        <taxon>Bacteria</taxon>
        <taxon>Pseudomonadati</taxon>
        <taxon>Pseudomonadota</taxon>
        <taxon>Alphaproteobacteria</taxon>
        <taxon>Rhodospirillales</taxon>
        <taxon>Zavarziniaceae</taxon>
        <taxon>Zavarzinia</taxon>
    </lineage>
</organism>
<dbReference type="GO" id="GO:0003677">
    <property type="term" value="F:DNA binding"/>
    <property type="evidence" value="ECO:0007669"/>
    <property type="project" value="UniProtKB-KW"/>
</dbReference>
<proteinExistence type="predicted"/>
<keyword evidence="6" id="KW-1185">Reference proteome</keyword>
<keyword evidence="3" id="KW-0804">Transcription</keyword>
<evidence type="ECO:0000259" key="4">
    <source>
        <dbReference type="PROSITE" id="PS50987"/>
    </source>
</evidence>
<comment type="caution">
    <text evidence="5">The sequence shown here is derived from an EMBL/GenBank/DDBJ whole genome shotgun (WGS) entry which is preliminary data.</text>
</comment>
<evidence type="ECO:0000256" key="3">
    <source>
        <dbReference type="ARBA" id="ARBA00023163"/>
    </source>
</evidence>
<dbReference type="InterPro" id="IPR036390">
    <property type="entry name" value="WH_DNA-bd_sf"/>
</dbReference>
<dbReference type="CDD" id="cd00090">
    <property type="entry name" value="HTH_ARSR"/>
    <property type="match status" value="1"/>
</dbReference>
<evidence type="ECO:0000313" key="6">
    <source>
        <dbReference type="Proteomes" id="UP000246077"/>
    </source>
</evidence>
<dbReference type="PANTHER" id="PTHR33154">
    <property type="entry name" value="TRANSCRIPTIONAL REGULATOR, ARSR FAMILY"/>
    <property type="match status" value="1"/>
</dbReference>
<dbReference type="OrthoDB" id="194599at2"/>
<sequence>MNIHNVERKTALVAETLKSLAHPKRLLLLCHMTAGEQTVGELARRLAWRESSVSQALMGLRREGMVAGRREGQHIHYAIARDDVRRLLGFLYATYCQDEDDPDHD</sequence>
<name>A0A317DYA6_9PROT</name>
<dbReference type="InterPro" id="IPR001845">
    <property type="entry name" value="HTH_ArsR_DNA-bd_dom"/>
</dbReference>
<dbReference type="PANTHER" id="PTHR33154:SF28">
    <property type="entry name" value="HTH-TYPE TRANSCRIPTIONAL REGULATOR YGAV-RELATED"/>
    <property type="match status" value="1"/>
</dbReference>
<dbReference type="PRINTS" id="PR00778">
    <property type="entry name" value="HTHARSR"/>
</dbReference>
<dbReference type="InterPro" id="IPR051081">
    <property type="entry name" value="HTH_MetalResp_TranReg"/>
</dbReference>
<dbReference type="AlphaFoldDB" id="A0A317DYA6"/>
<dbReference type="Proteomes" id="UP000246077">
    <property type="component" value="Unassembled WGS sequence"/>
</dbReference>
<dbReference type="PROSITE" id="PS50987">
    <property type="entry name" value="HTH_ARSR_2"/>
    <property type="match status" value="1"/>
</dbReference>
<dbReference type="SUPFAM" id="SSF46785">
    <property type="entry name" value="Winged helix' DNA-binding domain"/>
    <property type="match status" value="1"/>
</dbReference>
<dbReference type="Pfam" id="PF01022">
    <property type="entry name" value="HTH_5"/>
    <property type="match status" value="1"/>
</dbReference>